<gene>
    <name evidence="5" type="ORF">BGW36DRAFT_286319</name>
</gene>
<evidence type="ECO:0000259" key="4">
    <source>
        <dbReference type="Pfam" id="PF23099"/>
    </source>
</evidence>
<dbReference type="InterPro" id="IPR057525">
    <property type="entry name" value="UTP20_C"/>
</dbReference>
<name>A0AAD4L2Q8_9EURO</name>
<organism evidence="5 6">
    <name type="scientific">Talaromyces proteolyticus</name>
    <dbReference type="NCBI Taxonomy" id="1131652"/>
    <lineage>
        <taxon>Eukaryota</taxon>
        <taxon>Fungi</taxon>
        <taxon>Dikarya</taxon>
        <taxon>Ascomycota</taxon>
        <taxon>Pezizomycotina</taxon>
        <taxon>Eurotiomycetes</taxon>
        <taxon>Eurotiomycetidae</taxon>
        <taxon>Eurotiales</taxon>
        <taxon>Trichocomaceae</taxon>
        <taxon>Talaromyces</taxon>
        <taxon>Talaromyces sect. Bacilispori</taxon>
    </lineage>
</organism>
<dbReference type="EMBL" id="JAJTJA010000001">
    <property type="protein sequence ID" value="KAH8705531.1"/>
    <property type="molecule type" value="Genomic_DNA"/>
</dbReference>
<feature type="domain" description="U3 small nucleolar RNA-associated protein 20 N-terminal" evidence="2">
    <location>
        <begin position="880"/>
        <end position="1488"/>
    </location>
</feature>
<dbReference type="SUPFAM" id="SSF48371">
    <property type="entry name" value="ARM repeat"/>
    <property type="match status" value="2"/>
</dbReference>
<comment type="caution">
    <text evidence="5">The sequence shown here is derived from an EMBL/GenBank/DDBJ whole genome shotgun (WGS) entry which is preliminary data.</text>
</comment>
<dbReference type="InterPro" id="IPR011989">
    <property type="entry name" value="ARM-like"/>
</dbReference>
<dbReference type="Pfam" id="PF07539">
    <property type="entry name" value="UTP20_N"/>
    <property type="match status" value="1"/>
</dbReference>
<feature type="compositionally biased region" description="Basic residues" evidence="1">
    <location>
        <begin position="2603"/>
        <end position="2616"/>
    </location>
</feature>
<dbReference type="InterPro" id="IPR011430">
    <property type="entry name" value="UTP20_N"/>
</dbReference>
<dbReference type="Gene3D" id="1.25.10.10">
    <property type="entry name" value="Leucine-rich Repeat Variant"/>
    <property type="match status" value="2"/>
</dbReference>
<keyword evidence="6" id="KW-1185">Reference proteome</keyword>
<protein>
    <submittedName>
        <fullName evidence="5">HEAT repeat protein</fullName>
    </submittedName>
</protein>
<dbReference type="InterPro" id="IPR046523">
    <property type="entry name" value="UTP20_dom"/>
</dbReference>
<dbReference type="GO" id="GO:0032040">
    <property type="term" value="C:small-subunit processome"/>
    <property type="evidence" value="ECO:0007669"/>
    <property type="project" value="TreeGrafter"/>
</dbReference>
<feature type="domain" description="U3 small nucleolar RNA-associated protein 20" evidence="3">
    <location>
        <begin position="1702"/>
        <end position="1919"/>
    </location>
</feature>
<feature type="domain" description="U3 small nucleolar RNA-associated protein 20 C-terminal" evidence="4">
    <location>
        <begin position="2388"/>
        <end position="2618"/>
    </location>
</feature>
<evidence type="ECO:0000259" key="2">
    <source>
        <dbReference type="Pfam" id="PF07539"/>
    </source>
</evidence>
<proteinExistence type="predicted"/>
<evidence type="ECO:0000256" key="1">
    <source>
        <dbReference type="SAM" id="MobiDB-lite"/>
    </source>
</evidence>
<dbReference type="GeneID" id="70240689"/>
<reference evidence="5" key="1">
    <citation type="submission" date="2021-12" db="EMBL/GenBank/DDBJ databases">
        <title>Convergent genome expansion in fungi linked to evolution of root-endophyte symbiosis.</title>
        <authorList>
            <consortium name="DOE Joint Genome Institute"/>
            <person name="Ke Y.-H."/>
            <person name="Bonito G."/>
            <person name="Liao H.-L."/>
            <person name="Looney B."/>
            <person name="Rojas-Flechas A."/>
            <person name="Nash J."/>
            <person name="Hameed K."/>
            <person name="Schadt C."/>
            <person name="Martin F."/>
            <person name="Crous P.W."/>
            <person name="Miettinen O."/>
            <person name="Magnuson J.K."/>
            <person name="Labbe J."/>
            <person name="Jacobson D."/>
            <person name="Doktycz M.J."/>
            <person name="Veneault-Fourrey C."/>
            <person name="Kuo A."/>
            <person name="Mondo S."/>
            <person name="Calhoun S."/>
            <person name="Riley R."/>
            <person name="Ohm R."/>
            <person name="LaButti K."/>
            <person name="Andreopoulos B."/>
            <person name="Pangilinan J."/>
            <person name="Nolan M."/>
            <person name="Tritt A."/>
            <person name="Clum A."/>
            <person name="Lipzen A."/>
            <person name="Daum C."/>
            <person name="Barry K."/>
            <person name="Grigoriev I.V."/>
            <person name="Vilgalys R."/>
        </authorList>
    </citation>
    <scope>NUCLEOTIDE SEQUENCE</scope>
    <source>
        <strain evidence="5">PMI_201</strain>
    </source>
</reference>
<evidence type="ECO:0000313" key="5">
    <source>
        <dbReference type="EMBL" id="KAH8705531.1"/>
    </source>
</evidence>
<dbReference type="InterPro" id="IPR052575">
    <property type="entry name" value="SSU_processome_comp_20"/>
</dbReference>
<dbReference type="Pfam" id="PF23099">
    <property type="entry name" value="UTP20_C"/>
    <property type="match status" value="1"/>
</dbReference>
<evidence type="ECO:0000259" key="3">
    <source>
        <dbReference type="Pfam" id="PF20416"/>
    </source>
</evidence>
<dbReference type="PANTHER" id="PTHR17695">
    <property type="entry name" value="SMALL SUBUNIT PROCESSOME COMPONENT 20 HOMOLOG"/>
    <property type="match status" value="1"/>
</dbReference>
<evidence type="ECO:0000313" key="6">
    <source>
        <dbReference type="Proteomes" id="UP001201262"/>
    </source>
</evidence>
<dbReference type="InterPro" id="IPR016024">
    <property type="entry name" value="ARM-type_fold"/>
</dbReference>
<dbReference type="RefSeq" id="XP_046078152.1">
    <property type="nucleotide sequence ID" value="XM_046210402.1"/>
</dbReference>
<dbReference type="Pfam" id="PF20416">
    <property type="entry name" value="UTP20"/>
    <property type="match status" value="1"/>
</dbReference>
<accession>A0AAD4L2Q8</accession>
<sequence>MVSSSLGLRAKPARLLKKGTETTKSHRFETFSQRVAKLKIDPIHRVRRPGFEEDNGDQAYSHFRSSLDHWADMNLSEIFSDFLRRVSPLSESLHQILYHEEAIMALLTEYIDKRDHLSIEPLLNLLSQFARDLGVRFEKHFATSVTLVASVAASHSEIEVIEWSFTCLAWIFKFLSRLLVPDLRPLLNVMAPYLGKERQKPFVARFAAESMSFLIRKAGLVYYKNPTPLNLATSYLLEDIRNTAESQGVDTYKEGLMVMFSEAIKGVKWGLHSNASDIFTCMVDNAAKGDDLQRSLAQQVLCGVVINVLHNTTPETFSELLTVICAYIENESSEDPEIHVELSSHLIFACVTTRKATRIREWKAVHNALLALLKRALSNFSSSQASIPRTLAAVAYALQLSPMDEMLPSMRPLMEVVADERLEPFFLPFCSTFSEFGSQRFHAVVLPYFQRFLTSSWKTREVDLCLSLLQLEESGCVTSQASRSGYITCPNDWKQHIAQVLNSPVDSTEKAALINAYSRLYMAVSLSNDISILPQLVECLHSLLLSALDNASSTLDPLGIFACGQGFKSYVELAHQSNSLDSSLWQLVTKSGSRFSRSCLFLEGTLSYLHRLSDIVSSSKEELEEFSSALIDNLTSPSQPLRLLSLKILAEFTKITAEPDHGAISIAIEIEESELSLQTARFLSMQIRKLGLLYPQVASHNWFSKLIPKFCFGLLTKQLAQLWADSAETLKAVSQHANGEAVVTELTMIWLLHNNDSDNGDSDTGHHSSYVSPDFGCFNSSSVEKIFVSHFEKDRNTKSSLVESFNNSHTFSVLVPPFARARSLQVLHAIPEVAEKRSRQIVPVFLNWASTEGGLSTTPDQSSSSKSSETLTSEEEVPFWGFKDRLSLLGLFEKFISPRTLFKSSEVFDALLNLTAHGDSAVQRPALKALFTWKLPGILPYQENLLNILDETRFRDELAVFVRIDADDSKIENGHKADLLPILLRLLFGRMISKAASSSSSGGQTGRRKAILRSLSQMSEPNFDLFVQIVFGPLYNLDLLKGDIVEKSLFDLELMNHRRQSGLLKMIETMYDTLQGRMSPYTVKSMDAVLYILVRASRSLEAEAQKDSVVDSKGSFLRDIRTVGVRCLGMIFSVAPEIAWTPYVNIVFDDIINPRLENFGIENAQGISAFHRLFHTWASSPQSAFYLTRFRSDVIPVIVETLNIPSARDEVKVYIMDQILQPIINLSTGRTIQESEELGDFSPKEILTDVLAPHTDIILCHLSKLLQSNPARTVLISGVETLSLIAPCVETSSETSSLIKISTYLLRQPQDKISPKIKSGLLRTLQHFIQFFSIGSDPLLAEDVFNTVSSLYDYFKDDENRNVLSAVLGEFAKQDTELAEVSVLCADLNAIASNKLNEVDYDRRLNAFSNINETLWKDLSPKQWRPILFNMLYHVKDDKELSIRSSSSFGIKRFIETASDDKADQPGYAILRDNVLLPALQAGMRQRSEMVRIELVSALGHLVKHNPTLPSVQDMHVLLMAGDEEASFFNNILHIQQHRRMRALRRLVTEASNGKINSSNISSFFLPLIEHFVFDISAEDETAHNLAAEAVATIGGLAEWMEWSQFRAVFRRYRGNMTSKPDLERNMIRLLGRMTDALTTASDQHKAKADTSDVEDVKMGDTDSVHVTKCRLASTLPIPSKIVTELTTHFLPFLTEFVHHKDEAKMSVRLPVAVTTIKLLKLLPEDDMAIRLPSVLLDVCYILRSKAQDSRDTARKTLSHIAIILGPVYFGYILKELKTALARGYQLHVLGFTAHSILVATTDEYEQGALDHCLGDVVAVIMDDIFGVVGQEKEAEDYVSQMKEIKSNKSYDSMELLAKNSSVASLGALIKPLQMLLKEKLTASIVRKVDELFRRIGLGLLRNPGAESRDILVFCYEVIKESYEDKTDSTPSGTESARNRRFLINMKGMKRGEKRGSTSSYVHKLPRFALDVLRSTLNKFSSLMTTANLAGFLPIIGDAVIQAHEEVKLSAMRLLSTIIKLPLPELDKNAPTYLAEAVKLVKDASSTSTEAAQAALKLIAAIFRERKTVELRDNHLSYLLKRLTNDIEEPDRQGLTFNFIRAVMDRKFLVPELYELVDNVARMMVTNQNRASRDLARGVYIHFLLEYPQAKSRWSKQLAFLAKNFDYPHREGRESVMEAVHRLLSKTGGDLGQEVISTFFLPVVLVMANDETPECRQMAGLLLGELFGRADRERLQTMLKSLHSWLEQTENKQLASTGLQAMRVFFENEEVEKDKEGRFTVDALPTLMNPILMDTDSEDWEVLYFALQLFVKVCKAVPSVAFSKRCENLWSIVQESLFYPHAWVKTCAANLVGLWLADVAKNNAVDGFSKVPLAAKSGLELDKEGMIRLTRGSIRSLQTPGVSEELAMQSVRNIVFLSRCFAENNLKFSPKHVEEVKEDEIDEESDAEEVEDETAVSNGIAPSRSLLHYIFRQISNILRRETISTRADALVPKTSSMALLAAICRHLDTEKLMGSLRIILLPLQHLIDPNIPHPRSSDPDFETTYKSLISSAQEILDLLQKKLGTTEYVTQMASIQENIRARREERRVKRRIEAVVEPEKFGRDKKRKNDRKRVKRSERDREFRDRRRGY</sequence>
<dbReference type="GO" id="GO:0030686">
    <property type="term" value="C:90S preribosome"/>
    <property type="evidence" value="ECO:0007669"/>
    <property type="project" value="TreeGrafter"/>
</dbReference>
<feature type="region of interest" description="Disordered" evidence="1">
    <location>
        <begin position="2599"/>
        <end position="2630"/>
    </location>
</feature>
<dbReference type="Proteomes" id="UP001201262">
    <property type="component" value="Unassembled WGS sequence"/>
</dbReference>
<dbReference type="PANTHER" id="PTHR17695:SF11">
    <property type="entry name" value="SMALL SUBUNIT PROCESSOME COMPONENT 20 HOMOLOG"/>
    <property type="match status" value="1"/>
</dbReference>